<dbReference type="Proteomes" id="UP000625682">
    <property type="component" value="Unassembled WGS sequence"/>
</dbReference>
<name>A0A917P4C8_9ACTN</name>
<protein>
    <submittedName>
        <fullName evidence="1">Uncharacterized protein</fullName>
    </submittedName>
</protein>
<evidence type="ECO:0000313" key="1">
    <source>
        <dbReference type="EMBL" id="GGJ61046.1"/>
    </source>
</evidence>
<dbReference type="EMBL" id="BMMU01000032">
    <property type="protein sequence ID" value="GGJ61046.1"/>
    <property type="molecule type" value="Genomic_DNA"/>
</dbReference>
<evidence type="ECO:0000313" key="2">
    <source>
        <dbReference type="Proteomes" id="UP000625682"/>
    </source>
</evidence>
<accession>A0A917P4C8</accession>
<sequence>MVSSTSSSVYPSADFAWFPLRNPGIVSIPAGFLLGWLGTVMTHHQEASAYEEFEVRALVGIGSDAE</sequence>
<gene>
    <name evidence="1" type="ORF">GCM10012282_67910</name>
</gene>
<reference evidence="1" key="2">
    <citation type="submission" date="2020-09" db="EMBL/GenBank/DDBJ databases">
        <authorList>
            <person name="Sun Q."/>
            <person name="Zhou Y."/>
        </authorList>
    </citation>
    <scope>NUCLEOTIDE SEQUENCE</scope>
    <source>
        <strain evidence="1">CGMCC 4.7272</strain>
    </source>
</reference>
<reference evidence="1" key="1">
    <citation type="journal article" date="2014" name="Int. J. Syst. Evol. Microbiol.">
        <title>Complete genome sequence of Corynebacterium casei LMG S-19264T (=DSM 44701T), isolated from a smear-ripened cheese.</title>
        <authorList>
            <consortium name="US DOE Joint Genome Institute (JGI-PGF)"/>
            <person name="Walter F."/>
            <person name="Albersmeier A."/>
            <person name="Kalinowski J."/>
            <person name="Ruckert C."/>
        </authorList>
    </citation>
    <scope>NUCLEOTIDE SEQUENCE</scope>
    <source>
        <strain evidence="1">CGMCC 4.7272</strain>
    </source>
</reference>
<proteinExistence type="predicted"/>
<keyword evidence="2" id="KW-1185">Reference proteome</keyword>
<dbReference type="AlphaFoldDB" id="A0A917P4C8"/>
<comment type="caution">
    <text evidence="1">The sequence shown here is derived from an EMBL/GenBank/DDBJ whole genome shotgun (WGS) entry which is preliminary data.</text>
</comment>
<organism evidence="1 2">
    <name type="scientific">Streptomyces lacrimifluminis</name>
    <dbReference type="NCBI Taxonomy" id="1500077"/>
    <lineage>
        <taxon>Bacteria</taxon>
        <taxon>Bacillati</taxon>
        <taxon>Actinomycetota</taxon>
        <taxon>Actinomycetes</taxon>
        <taxon>Kitasatosporales</taxon>
        <taxon>Streptomycetaceae</taxon>
        <taxon>Streptomyces</taxon>
    </lineage>
</organism>